<dbReference type="PANTHER" id="PTHR30450">
    <property type="entry name" value="ABC TRANSPORTER PERMEASE"/>
    <property type="match status" value="1"/>
</dbReference>
<dbReference type="InterPro" id="IPR000515">
    <property type="entry name" value="MetI-like"/>
</dbReference>
<keyword evidence="2 7" id="KW-0813">Transport</keyword>
<sequence length="240" mass="27432">MPSFFTILGKVLFYQESNKYLFWQALGETLKITICSTLLSFLIGLALGIYLYLCKIQNYHKKYLIINTIINLLIATPFILLIVLFIEFLWRPLLGNSWSYGFKVSLLSLTLILTPLFARHCEQIFMTVNQELYQTSDSLGASKLQFIFFFVLKEARSDIILKVASLFVTSLAYSSVLGIIGHMGLGQLAISRGYLGELFVREIHGFNNLDLILTVLLIMFILTQIVQLITHFIALKLDKR</sequence>
<feature type="transmembrane region" description="Helical" evidence="7">
    <location>
        <begin position="98"/>
        <end position="118"/>
    </location>
</feature>
<proteinExistence type="inferred from homology"/>
<evidence type="ECO:0000256" key="6">
    <source>
        <dbReference type="ARBA" id="ARBA00023136"/>
    </source>
</evidence>
<dbReference type="RefSeq" id="WP_203552209.1">
    <property type="nucleotide sequence ID" value="NZ_JACAOD020000006.1"/>
</dbReference>
<organism evidence="9 10">
    <name type="scientific">Candidatus Phytoplasma meliae</name>
    <dbReference type="NCBI Taxonomy" id="1848402"/>
    <lineage>
        <taxon>Bacteria</taxon>
        <taxon>Bacillati</taxon>
        <taxon>Mycoplasmatota</taxon>
        <taxon>Mollicutes</taxon>
        <taxon>Acholeplasmatales</taxon>
        <taxon>Acholeplasmataceae</taxon>
        <taxon>Candidatus Phytoplasma</taxon>
        <taxon>16SrXIII (Mexican periwinkle virescence group)</taxon>
    </lineage>
</organism>
<feature type="domain" description="ABC transmembrane type-1" evidence="8">
    <location>
        <begin position="26"/>
        <end position="230"/>
    </location>
</feature>
<protein>
    <submittedName>
        <fullName evidence="9">ABC transporter permease subunit</fullName>
    </submittedName>
</protein>
<keyword evidence="4 7" id="KW-0812">Transmembrane</keyword>
<keyword evidence="3" id="KW-1003">Cell membrane</keyword>
<feature type="transmembrane region" description="Helical" evidence="7">
    <location>
        <begin position="30"/>
        <end position="52"/>
    </location>
</feature>
<dbReference type="Pfam" id="PF00528">
    <property type="entry name" value="BPD_transp_1"/>
    <property type="match status" value="1"/>
</dbReference>
<evidence type="ECO:0000256" key="1">
    <source>
        <dbReference type="ARBA" id="ARBA00004651"/>
    </source>
</evidence>
<keyword evidence="6 7" id="KW-0472">Membrane</keyword>
<comment type="subcellular location">
    <subcellularLocation>
        <location evidence="1 7">Cell membrane</location>
        <topology evidence="1 7">Multi-pass membrane protein</topology>
    </subcellularLocation>
</comment>
<evidence type="ECO:0000256" key="5">
    <source>
        <dbReference type="ARBA" id="ARBA00022989"/>
    </source>
</evidence>
<comment type="caution">
    <text evidence="9">The sequence shown here is derived from an EMBL/GenBank/DDBJ whole genome shotgun (WGS) entry which is preliminary data.</text>
</comment>
<dbReference type="EMBL" id="JACAOD020000006">
    <property type="protein sequence ID" value="MBP5835947.1"/>
    <property type="molecule type" value="Genomic_DNA"/>
</dbReference>
<feature type="transmembrane region" description="Helical" evidence="7">
    <location>
        <begin position="163"/>
        <end position="191"/>
    </location>
</feature>
<reference evidence="9" key="1">
    <citation type="submission" date="2021-04" db="EMBL/GenBank/DDBJ databases">
        <title>Genomic features of Candidatus Phytoplasma meliae isolate ChTYXIII (1SrXIII-G).</title>
        <authorList>
            <person name="Fernandez F.D."/>
            <person name="Conci L.R."/>
        </authorList>
    </citation>
    <scope>NUCLEOTIDE SEQUENCE [LARGE SCALE GENOMIC DNA]</scope>
    <source>
        <strain evidence="9">ChTYXIII-Mo</strain>
    </source>
</reference>
<keyword evidence="5 7" id="KW-1133">Transmembrane helix</keyword>
<evidence type="ECO:0000256" key="2">
    <source>
        <dbReference type="ARBA" id="ARBA00022448"/>
    </source>
</evidence>
<keyword evidence="10" id="KW-1185">Reference proteome</keyword>
<dbReference type="Proteomes" id="UP001195571">
    <property type="component" value="Unassembled WGS sequence"/>
</dbReference>
<accession>A0ABS5CY91</accession>
<comment type="similarity">
    <text evidence="7">Belongs to the binding-protein-dependent transport system permease family.</text>
</comment>
<feature type="transmembrane region" description="Helical" evidence="7">
    <location>
        <begin position="64"/>
        <end position="86"/>
    </location>
</feature>
<dbReference type="CDD" id="cd06261">
    <property type="entry name" value="TM_PBP2"/>
    <property type="match status" value="1"/>
</dbReference>
<evidence type="ECO:0000256" key="4">
    <source>
        <dbReference type="ARBA" id="ARBA00022692"/>
    </source>
</evidence>
<evidence type="ECO:0000313" key="10">
    <source>
        <dbReference type="Proteomes" id="UP001195571"/>
    </source>
</evidence>
<dbReference type="InterPro" id="IPR051322">
    <property type="entry name" value="AA_ABC_Transporter_Permease"/>
</dbReference>
<evidence type="ECO:0000256" key="3">
    <source>
        <dbReference type="ARBA" id="ARBA00022475"/>
    </source>
</evidence>
<evidence type="ECO:0000256" key="7">
    <source>
        <dbReference type="RuleBase" id="RU363032"/>
    </source>
</evidence>
<dbReference type="Gene3D" id="1.10.3720.10">
    <property type="entry name" value="MetI-like"/>
    <property type="match status" value="1"/>
</dbReference>
<gene>
    <name evidence="9" type="ORF">CHTY_001755</name>
</gene>
<evidence type="ECO:0000313" key="9">
    <source>
        <dbReference type="EMBL" id="MBP5835947.1"/>
    </source>
</evidence>
<dbReference type="PANTHER" id="PTHR30450:SF1">
    <property type="entry name" value="D-METHIONINE TRANSPORT SYSTEM PERMEASE PROTEIN METI-RELATED"/>
    <property type="match status" value="1"/>
</dbReference>
<dbReference type="PROSITE" id="PS50928">
    <property type="entry name" value="ABC_TM1"/>
    <property type="match status" value="1"/>
</dbReference>
<feature type="transmembrane region" description="Helical" evidence="7">
    <location>
        <begin position="211"/>
        <end position="235"/>
    </location>
</feature>
<dbReference type="InterPro" id="IPR035906">
    <property type="entry name" value="MetI-like_sf"/>
</dbReference>
<evidence type="ECO:0000259" key="8">
    <source>
        <dbReference type="PROSITE" id="PS50928"/>
    </source>
</evidence>
<dbReference type="SUPFAM" id="SSF161098">
    <property type="entry name" value="MetI-like"/>
    <property type="match status" value="1"/>
</dbReference>
<name>A0ABS5CY91_9MOLU</name>